<sequence>MVGGRGIDDAEAGILVLAQRDSFTQNEIGDVGCSQTVGGVGRATLATTVVPGQQEEEFFGDQHVFTV</sequence>
<name>A0ABQ6ITK4_9MICO</name>
<proteinExistence type="predicted"/>
<keyword evidence="2" id="KW-1185">Reference proteome</keyword>
<accession>A0ABQ6ITK4</accession>
<evidence type="ECO:0000313" key="1">
    <source>
        <dbReference type="EMBL" id="GMA40381.1"/>
    </source>
</evidence>
<dbReference type="Proteomes" id="UP001157126">
    <property type="component" value="Unassembled WGS sequence"/>
</dbReference>
<comment type="caution">
    <text evidence="1">The sequence shown here is derived from an EMBL/GenBank/DDBJ whole genome shotgun (WGS) entry which is preliminary data.</text>
</comment>
<protein>
    <submittedName>
        <fullName evidence="1">Uncharacterized protein</fullName>
    </submittedName>
</protein>
<evidence type="ECO:0000313" key="2">
    <source>
        <dbReference type="Proteomes" id="UP001157126"/>
    </source>
</evidence>
<gene>
    <name evidence="1" type="ORF">GCM10025883_24260</name>
</gene>
<organism evidence="1 2">
    <name type="scientific">Mobilicoccus caccae</name>
    <dbReference type="NCBI Taxonomy" id="1859295"/>
    <lineage>
        <taxon>Bacteria</taxon>
        <taxon>Bacillati</taxon>
        <taxon>Actinomycetota</taxon>
        <taxon>Actinomycetes</taxon>
        <taxon>Micrococcales</taxon>
        <taxon>Dermatophilaceae</taxon>
        <taxon>Mobilicoccus</taxon>
    </lineage>
</organism>
<dbReference type="EMBL" id="BSUO01000001">
    <property type="protein sequence ID" value="GMA40381.1"/>
    <property type="molecule type" value="Genomic_DNA"/>
</dbReference>
<reference evidence="2" key="1">
    <citation type="journal article" date="2019" name="Int. J. Syst. Evol. Microbiol.">
        <title>The Global Catalogue of Microorganisms (GCM) 10K type strain sequencing project: providing services to taxonomists for standard genome sequencing and annotation.</title>
        <authorList>
            <consortium name="The Broad Institute Genomics Platform"/>
            <consortium name="The Broad Institute Genome Sequencing Center for Infectious Disease"/>
            <person name="Wu L."/>
            <person name="Ma J."/>
        </authorList>
    </citation>
    <scope>NUCLEOTIDE SEQUENCE [LARGE SCALE GENOMIC DNA]</scope>
    <source>
        <strain evidence="2">NBRC 113072</strain>
    </source>
</reference>